<dbReference type="InterPro" id="IPR036388">
    <property type="entry name" value="WH-like_DNA-bd_sf"/>
</dbReference>
<sequence>MRNSDDYVFSDQIGHLLRRAYQRHIALFQAAIPDSELTAAQFVTLCAIRKQDACSLNDIVKATAIDQATIRGVVERLKKRSLVSVSADPGDRRKLIVRATGKGRALTDRTIPFARDVTEQTFGSLNPGERVALDFLLRAMMRTEQS</sequence>
<keyword evidence="3" id="KW-1185">Reference proteome</keyword>
<accession>A0ABT3ZKE6</accession>
<dbReference type="InterPro" id="IPR000835">
    <property type="entry name" value="HTH_MarR-typ"/>
</dbReference>
<gene>
    <name evidence="2" type="ORF">OVY01_07130</name>
</gene>
<protein>
    <submittedName>
        <fullName evidence="2">MarR family winged helix-turn-helix transcriptional regulator</fullName>
    </submittedName>
</protein>
<dbReference type="SUPFAM" id="SSF46785">
    <property type="entry name" value="Winged helix' DNA-binding domain"/>
    <property type="match status" value="1"/>
</dbReference>
<dbReference type="SMART" id="SM00347">
    <property type="entry name" value="HTH_MARR"/>
    <property type="match status" value="1"/>
</dbReference>
<dbReference type="PANTHER" id="PTHR33164">
    <property type="entry name" value="TRANSCRIPTIONAL REGULATOR, MARR FAMILY"/>
    <property type="match status" value="1"/>
</dbReference>
<dbReference type="InterPro" id="IPR036390">
    <property type="entry name" value="WH_DNA-bd_sf"/>
</dbReference>
<dbReference type="Proteomes" id="UP001082899">
    <property type="component" value="Unassembled WGS sequence"/>
</dbReference>
<feature type="domain" description="HTH marR-type" evidence="1">
    <location>
        <begin position="10"/>
        <end position="142"/>
    </location>
</feature>
<proteinExistence type="predicted"/>
<comment type="caution">
    <text evidence="2">The sequence shown here is derived from an EMBL/GenBank/DDBJ whole genome shotgun (WGS) entry which is preliminary data.</text>
</comment>
<evidence type="ECO:0000313" key="3">
    <source>
        <dbReference type="Proteomes" id="UP001082899"/>
    </source>
</evidence>
<dbReference type="EMBL" id="JAPMXC010000001">
    <property type="protein sequence ID" value="MCY0387010.1"/>
    <property type="molecule type" value="Genomic_DNA"/>
</dbReference>
<evidence type="ECO:0000313" key="2">
    <source>
        <dbReference type="EMBL" id="MCY0387010.1"/>
    </source>
</evidence>
<evidence type="ECO:0000259" key="1">
    <source>
        <dbReference type="PROSITE" id="PS50995"/>
    </source>
</evidence>
<dbReference type="PANTHER" id="PTHR33164:SF95">
    <property type="entry name" value="TRANSCRIPTIONAL REGULATOR"/>
    <property type="match status" value="1"/>
</dbReference>
<dbReference type="Pfam" id="PF01047">
    <property type="entry name" value="MarR"/>
    <property type="match status" value="1"/>
</dbReference>
<dbReference type="InterPro" id="IPR039422">
    <property type="entry name" value="MarR/SlyA-like"/>
</dbReference>
<reference evidence="2" key="1">
    <citation type="submission" date="2022-11" db="EMBL/GenBank/DDBJ databases">
        <title>Robbsia betulipollinis sp. nov., isolated from pollen of birch (Betula pendula).</title>
        <authorList>
            <person name="Shi H."/>
            <person name="Ambika Manirajan B."/>
            <person name="Ratering S."/>
            <person name="Geissler-Plaum R."/>
            <person name="Schnell S."/>
        </authorList>
    </citation>
    <scope>NUCLEOTIDE SEQUENCE</scope>
    <source>
        <strain evidence="2">Bb-Pol-6</strain>
    </source>
</reference>
<name>A0ABT3ZKE6_9BURK</name>
<dbReference type="PROSITE" id="PS50995">
    <property type="entry name" value="HTH_MARR_2"/>
    <property type="match status" value="1"/>
</dbReference>
<organism evidence="2 3">
    <name type="scientific">Robbsia betulipollinis</name>
    <dbReference type="NCBI Taxonomy" id="2981849"/>
    <lineage>
        <taxon>Bacteria</taxon>
        <taxon>Pseudomonadati</taxon>
        <taxon>Pseudomonadota</taxon>
        <taxon>Betaproteobacteria</taxon>
        <taxon>Burkholderiales</taxon>
        <taxon>Burkholderiaceae</taxon>
        <taxon>Robbsia</taxon>
    </lineage>
</organism>
<dbReference type="Gene3D" id="1.10.10.10">
    <property type="entry name" value="Winged helix-like DNA-binding domain superfamily/Winged helix DNA-binding domain"/>
    <property type="match status" value="1"/>
</dbReference>